<feature type="compositionally biased region" description="Low complexity" evidence="1">
    <location>
        <begin position="273"/>
        <end position="292"/>
    </location>
</feature>
<feature type="region of interest" description="Disordered" evidence="1">
    <location>
        <begin position="1"/>
        <end position="90"/>
    </location>
</feature>
<feature type="compositionally biased region" description="Low complexity" evidence="1">
    <location>
        <begin position="1"/>
        <end position="12"/>
    </location>
</feature>
<feature type="compositionally biased region" description="Low complexity" evidence="1">
    <location>
        <begin position="1896"/>
        <end position="1909"/>
    </location>
</feature>
<feature type="compositionally biased region" description="Basic residues" evidence="1">
    <location>
        <begin position="39"/>
        <end position="48"/>
    </location>
</feature>
<dbReference type="Gene3D" id="3.60.10.10">
    <property type="entry name" value="Endonuclease/exonuclease/phosphatase"/>
    <property type="match status" value="1"/>
</dbReference>
<keyword evidence="3" id="KW-0255">Endonuclease</keyword>
<dbReference type="InterPro" id="IPR036691">
    <property type="entry name" value="Endo/exonu/phosph_ase_sf"/>
</dbReference>
<feature type="compositionally biased region" description="Acidic residues" evidence="1">
    <location>
        <begin position="242"/>
        <end position="257"/>
    </location>
</feature>
<evidence type="ECO:0000259" key="2">
    <source>
        <dbReference type="Pfam" id="PF03372"/>
    </source>
</evidence>
<dbReference type="EMBL" id="FLQU01000353">
    <property type="protein sequence ID" value="SBS84368.1"/>
    <property type="molecule type" value="Genomic_DNA"/>
</dbReference>
<feature type="compositionally biased region" description="Basic residues" evidence="1">
    <location>
        <begin position="294"/>
        <end position="308"/>
    </location>
</feature>
<feature type="compositionally biased region" description="Polar residues" evidence="1">
    <location>
        <begin position="433"/>
        <end position="444"/>
    </location>
</feature>
<dbReference type="Proteomes" id="UP000078560">
    <property type="component" value="Unassembled WGS sequence"/>
</dbReference>
<feature type="compositionally biased region" description="Basic and acidic residues" evidence="1">
    <location>
        <begin position="1517"/>
        <end position="1536"/>
    </location>
</feature>
<feature type="region of interest" description="Disordered" evidence="1">
    <location>
        <begin position="1883"/>
        <end position="1922"/>
    </location>
</feature>
<dbReference type="SUPFAM" id="SSF56219">
    <property type="entry name" value="DNase I-like"/>
    <property type="match status" value="1"/>
</dbReference>
<feature type="region of interest" description="Disordered" evidence="1">
    <location>
        <begin position="651"/>
        <end position="672"/>
    </location>
</feature>
<dbReference type="PANTHER" id="PTHR12121">
    <property type="entry name" value="CARBON CATABOLITE REPRESSOR PROTEIN 4"/>
    <property type="match status" value="1"/>
</dbReference>
<keyword evidence="3" id="KW-0540">Nuclease</keyword>
<gene>
    <name evidence="3" type="ORF">POVCU2_0025770</name>
</gene>
<feature type="domain" description="Endonuclease/exonuclease/phosphatase" evidence="2">
    <location>
        <begin position="1979"/>
        <end position="2335"/>
    </location>
</feature>
<feature type="compositionally biased region" description="Basic and acidic residues" evidence="1">
    <location>
        <begin position="25"/>
        <end position="38"/>
    </location>
</feature>
<feature type="compositionally biased region" description="Basic and acidic residues" evidence="1">
    <location>
        <begin position="356"/>
        <end position="389"/>
    </location>
</feature>
<feature type="region of interest" description="Disordered" evidence="1">
    <location>
        <begin position="230"/>
        <end position="477"/>
    </location>
</feature>
<feature type="region of interest" description="Disordered" evidence="1">
    <location>
        <begin position="1823"/>
        <end position="1843"/>
    </location>
</feature>
<feature type="compositionally biased region" description="Basic residues" evidence="1">
    <location>
        <begin position="1911"/>
        <end position="1922"/>
    </location>
</feature>
<sequence length="2347" mass="264677">MENFAKSSFSFYKKNKSNENQASYKYEDARFSKNEEKKSAKKGVHNKSKGISDAHSHNKLSNSPSGSPSSNPRNNGGNNKGTSRAKDETVSNYFHYSLTNNAEKNYVGKKHGNASEEVSSGIAPLVICEKNSEHMNKNTFTDKIVDFKKLSQVAGGRGNKKENNSNISEIPKDINKNIRHYTKGKFHKMKKGIVSEDNTNNASKDIKIRKSNILELNKLLKENLRIEENRKRKKGKGGDKPGDDEEEWEEDDYEEDSNPNVRYKHNVKSPKMGSNSNSANVGSSTSNASNTNRVKFRKNAKNAKGVKCHRGEDEKGEDVKGEDVKGEDVKGEDVKGEDEEGEGDEEEKYYDEERGEGEQKDMLQRGHREEENKRVNDKEEIKKDKEKKEKSKKKIKEKNKDKSKNREKEKEKLSRRNNMRESEMREHAEDSGNAEQVSSSNNNSPERKGGQKAMKKTKNKKREASQSRRNNKMEDVAGSSTICLLEKDMEGRTGKNETILENSFENRYIDNASIFLENSSYYYGSNNMKYISRNKSGIEYYCDNDDNNFVGLISEVKNSSRRKDTRSDVSRVYSFSGGSKPHFGRTFFYGAPQMNNAYCFSDMGNVYGTLGNLFDSNALGKHYDEDTKCIFMSNKNMNCNYVESKNSKDNQITMKSNSGVNRKRSTNSYGKLSGKENLINSSKVDDRPSSNVVLTSSSYGSRKMILNNKMFHTINSKGSFNNMEGGDLNGSPRGSSFFNNYSDISKIGGIFHQGSMLKDDSLFRSRSYNNVLTNMNLLLNCENSNMISSSYGNIRNILHNTNLTNGDNKNFSSSDNNPIENFESLNNVNNLNSTHIMENKTNINSRIMIHNGNNNHVSDVVSNNNVSDVVSSNHVNDVVSNNHVNTSYINNTFIYDTGNILCNGGKVSNPNNFVNPNLELFSAHGMVNFPGPNNDIFGNPNLDIFGNPNLDNFANPSMSIFVDPCMDNLGDPNMDTFINHNLDNYRNPNMGDLFTNFNLENYGSPNGGRNLFTNPNLDNFGTMNGGEDHFVTPKLDNFGTLNGDPFFTPSMDTIPNGYLGNIPMYIINRRMTNRLNCIRNTSSPKTRKKVSNDMQNVSNMLNNILKKNNNLTNVNISNTLDNSKKCNTSVYFPSDAYTQVSSILSNNSKIDPSAFGSNNIKVKKNDKDTFENKQEGNLDSTRKGSSGILTIADKSKVGSPLFPKGRTDKQGEKKEVPMNVAPLAASSVVTPTVVTPTVATPTVATPTVATPSVATPSVATPSVATPSVATTRMCLQSESKNDKESSRINPLEKKKKRYLAEIIRCELIWGPTKNKEPITPVESCELHPVVIIKDQFGHLYDDDEDNENNPIGKTVNIFYRWSRGPPRTVCFFHPQKIACLQCTVTFRCFCSYECFMKGFDHLHKYYRSNGSFNIPSHPNLHTYGVPCSPFDWDNYENNIEFDEKHYNSLIQSGLLNSPDKEKWEIINNERNYIPCTKDVGHQIMLETMLLDRNSFSSGESSYDEEEWEEEGDEDEKEKEKEKQKDDHSSDISNLIDKDNLQNSLNNIVCVKYEDVQKNEVQFCTISGKSCGKGEGCRRDDDTVNLGESPNIVKMSKSNTNYVNAGCVESGSNSNGKKLNGPPDISDTHYVSQGGDSVNIPCDEIVSSNVICFPESNNFRCSTNNMEQMDEKREDSFNTSCVNVSLGSMVMDTSGNNSNINTLTIDNNRNASCLNLSEESKNKDVDYSTDVNPVLLSPQKQFNEFIMPNNDLNISPDSMLQPPPLCTNLETSVNMQNVSDLGNVVNGNVVQSPNGEMGQKALAEGNYMEEVSIGSKAVISFGHPTEDIPDSRENANGQEREVGCEEGACEEENVVGNIEKSSNSPNFVDLSNITYPVEDKYLQKGKKKKKKMQPQAESPTQTQLQPQEQSQTKRKKKKKKKKKKVYVLDDHVWNSVRDPNIYHKIVTGCCIPNLTILPNYNITCFKNANLTNPHNQFTIMTWNVLAEIYGTIEAFPHCDPYMLAWSYRKSKIIQEILNNNPDIVCLQEIQNEHFLDFFKPSLSEFGYEGVYKQKTKEIFTSPSGKRRGGKYTIDGCAIFYKKKKLKFVETYALEFSKLIKEASVLTLPKEIQKNPSLVKRLLKDNVALVLLLEYIQQYSKIYDEKEEEKKKKKMIIIANTHIVANPEANYVKIWQAQILVKVIEHLKINFINKYETIPSLIICGDFNSTPSSAVYQLIYKKTCSRNHEDFNTDKYSLLTDLPLGHNLNLKSAYAISKMLAQKLNPDEYTHLEIFEPLFTNYTGNFIGCLDYIFYNDENLNIISTVNIADENQLMQEAQMYQLSNCALPSPIRPSDHLPLIAKFEFKMF</sequence>
<reference evidence="4" key="1">
    <citation type="submission" date="2016-05" db="EMBL/GenBank/DDBJ databases">
        <authorList>
            <person name="Naeem Raeece"/>
        </authorList>
    </citation>
    <scope>NUCLEOTIDE SEQUENCE [LARGE SCALE GENOMIC DNA]</scope>
</reference>
<feature type="compositionally biased region" description="Basic and acidic residues" evidence="1">
    <location>
        <begin position="1823"/>
        <end position="1842"/>
    </location>
</feature>
<keyword evidence="3" id="KW-0378">Hydrolase</keyword>
<feature type="compositionally biased region" description="Basic and acidic residues" evidence="1">
    <location>
        <begin position="398"/>
        <end position="430"/>
    </location>
</feature>
<feature type="compositionally biased region" description="Basic and acidic residues" evidence="1">
    <location>
        <begin position="309"/>
        <end position="334"/>
    </location>
</feature>
<accession>A0A1A8VUY5</accession>
<name>A0A1A8VUY5_PLAOA</name>
<dbReference type="InterPro" id="IPR050410">
    <property type="entry name" value="CCR4/nocturin_mRNA_transcr"/>
</dbReference>
<dbReference type="PANTHER" id="PTHR12121:SF34">
    <property type="entry name" value="PROTEIN ANGEL"/>
    <property type="match status" value="1"/>
</dbReference>
<feature type="compositionally biased region" description="Basic and acidic residues" evidence="1">
    <location>
        <begin position="462"/>
        <end position="475"/>
    </location>
</feature>
<feature type="compositionally biased region" description="Acidic residues" evidence="1">
    <location>
        <begin position="335"/>
        <end position="355"/>
    </location>
</feature>
<feature type="compositionally biased region" description="Acidic residues" evidence="1">
    <location>
        <begin position="1501"/>
        <end position="1516"/>
    </location>
</feature>
<dbReference type="GO" id="GO:0004519">
    <property type="term" value="F:endonuclease activity"/>
    <property type="evidence" value="ECO:0007669"/>
    <property type="project" value="UniProtKB-KW"/>
</dbReference>
<protein>
    <submittedName>
        <fullName evidence="3">Endonuclease</fullName>
    </submittedName>
</protein>
<dbReference type="InterPro" id="IPR005135">
    <property type="entry name" value="Endo/exonuclease/phosphatase"/>
</dbReference>
<feature type="compositionally biased region" description="Basic and acidic residues" evidence="1">
    <location>
        <begin position="230"/>
        <end position="241"/>
    </location>
</feature>
<feature type="compositionally biased region" description="Low complexity" evidence="1">
    <location>
        <begin position="61"/>
        <end position="77"/>
    </location>
</feature>
<dbReference type="GO" id="GO:0000175">
    <property type="term" value="F:3'-5'-RNA exonuclease activity"/>
    <property type="evidence" value="ECO:0007669"/>
    <property type="project" value="TreeGrafter"/>
</dbReference>
<feature type="compositionally biased region" description="Polar residues" evidence="1">
    <location>
        <begin position="651"/>
        <end position="670"/>
    </location>
</feature>
<evidence type="ECO:0000313" key="4">
    <source>
        <dbReference type="Proteomes" id="UP000078560"/>
    </source>
</evidence>
<proteinExistence type="predicted"/>
<feature type="region of interest" description="Disordered" evidence="1">
    <location>
        <begin position="1495"/>
        <end position="1536"/>
    </location>
</feature>
<evidence type="ECO:0000313" key="3">
    <source>
        <dbReference type="EMBL" id="SBS84368.1"/>
    </source>
</evidence>
<organism evidence="3 4">
    <name type="scientific">Plasmodium ovale curtisi</name>
    <dbReference type="NCBI Taxonomy" id="864141"/>
    <lineage>
        <taxon>Eukaryota</taxon>
        <taxon>Sar</taxon>
        <taxon>Alveolata</taxon>
        <taxon>Apicomplexa</taxon>
        <taxon>Aconoidasida</taxon>
        <taxon>Haemosporida</taxon>
        <taxon>Plasmodiidae</taxon>
        <taxon>Plasmodium</taxon>
        <taxon>Plasmodium (Plasmodium)</taxon>
    </lineage>
</organism>
<dbReference type="Pfam" id="PF03372">
    <property type="entry name" value="Exo_endo_phos"/>
    <property type="match status" value="1"/>
</dbReference>
<evidence type="ECO:0000256" key="1">
    <source>
        <dbReference type="SAM" id="MobiDB-lite"/>
    </source>
</evidence>